<protein>
    <recommendedName>
        <fullName evidence="2">PH domain-containing protein</fullName>
    </recommendedName>
</protein>
<gene>
    <name evidence="3" type="ORF">SMN809_LOCUS75199</name>
</gene>
<dbReference type="Gene3D" id="2.30.29.30">
    <property type="entry name" value="Pleckstrin-homology domain (PH domain)/Phosphotyrosine-binding domain (PTB)"/>
    <property type="match status" value="1"/>
</dbReference>
<evidence type="ECO:0000313" key="3">
    <source>
        <dbReference type="EMBL" id="CAF5199883.1"/>
    </source>
</evidence>
<dbReference type="InterPro" id="IPR011993">
    <property type="entry name" value="PH-like_dom_sf"/>
</dbReference>
<feature type="compositionally biased region" description="Low complexity" evidence="1">
    <location>
        <begin position="76"/>
        <end position="106"/>
    </location>
</feature>
<dbReference type="EMBL" id="CAJOBI010331942">
    <property type="protein sequence ID" value="CAF5199883.1"/>
    <property type="molecule type" value="Genomic_DNA"/>
</dbReference>
<sequence length="106" mass="11856">VPGARYTATQNFILTPVIRLEHLLIKKKACGGARSFYVIDTDKKQLIEVEANSKDDLEKWLEWIEKGRKPFEKSKSLTSSASEKSLSPSLTSQSTVSLQPSKSTTR</sequence>
<dbReference type="PROSITE" id="PS50003">
    <property type="entry name" value="PH_DOMAIN"/>
    <property type="match status" value="1"/>
</dbReference>
<comment type="caution">
    <text evidence="3">The sequence shown here is derived from an EMBL/GenBank/DDBJ whole genome shotgun (WGS) entry which is preliminary data.</text>
</comment>
<dbReference type="InterPro" id="IPR041020">
    <property type="entry name" value="PH_16"/>
</dbReference>
<organism evidence="3 4">
    <name type="scientific">Rotaria magnacalcarata</name>
    <dbReference type="NCBI Taxonomy" id="392030"/>
    <lineage>
        <taxon>Eukaryota</taxon>
        <taxon>Metazoa</taxon>
        <taxon>Spiralia</taxon>
        <taxon>Gnathifera</taxon>
        <taxon>Rotifera</taxon>
        <taxon>Eurotatoria</taxon>
        <taxon>Bdelloidea</taxon>
        <taxon>Philodinida</taxon>
        <taxon>Philodinidae</taxon>
        <taxon>Rotaria</taxon>
    </lineage>
</organism>
<evidence type="ECO:0000313" key="4">
    <source>
        <dbReference type="Proteomes" id="UP000676336"/>
    </source>
</evidence>
<feature type="domain" description="PH" evidence="2">
    <location>
        <begin position="1"/>
        <end position="69"/>
    </location>
</feature>
<name>A0A8S3IHR7_9BILA</name>
<dbReference type="AlphaFoldDB" id="A0A8S3IHR7"/>
<reference evidence="3" key="1">
    <citation type="submission" date="2021-02" db="EMBL/GenBank/DDBJ databases">
        <authorList>
            <person name="Nowell W R."/>
        </authorList>
    </citation>
    <scope>NUCLEOTIDE SEQUENCE</scope>
</reference>
<evidence type="ECO:0000259" key="2">
    <source>
        <dbReference type="PROSITE" id="PS50003"/>
    </source>
</evidence>
<feature type="non-terminal residue" evidence="3">
    <location>
        <position position="1"/>
    </location>
</feature>
<proteinExistence type="predicted"/>
<feature type="region of interest" description="Disordered" evidence="1">
    <location>
        <begin position="72"/>
        <end position="106"/>
    </location>
</feature>
<evidence type="ECO:0000256" key="1">
    <source>
        <dbReference type="SAM" id="MobiDB-lite"/>
    </source>
</evidence>
<dbReference type="Pfam" id="PF17838">
    <property type="entry name" value="PH_16"/>
    <property type="match status" value="1"/>
</dbReference>
<dbReference type="Proteomes" id="UP000676336">
    <property type="component" value="Unassembled WGS sequence"/>
</dbReference>
<dbReference type="SUPFAM" id="SSF50729">
    <property type="entry name" value="PH domain-like"/>
    <property type="match status" value="1"/>
</dbReference>
<accession>A0A8S3IHR7</accession>
<dbReference type="InterPro" id="IPR001849">
    <property type="entry name" value="PH_domain"/>
</dbReference>